<sequence>MFPLLRLMLCRKLQECNRHFEIFGGYGLKISVERIRHLLEFKCGLSTFLN</sequence>
<accession>A0A0K2VBE8</accession>
<reference evidence="1" key="1">
    <citation type="submission" date="2014-05" db="EMBL/GenBank/DDBJ databases">
        <authorList>
            <person name="Chronopoulou M."/>
        </authorList>
    </citation>
    <scope>NUCLEOTIDE SEQUENCE</scope>
    <source>
        <tissue evidence="1">Whole organism</tissue>
    </source>
</reference>
<protein>
    <submittedName>
        <fullName evidence="1">Uncharacterized protein</fullName>
    </submittedName>
</protein>
<proteinExistence type="predicted"/>
<organism evidence="1">
    <name type="scientific">Lepeophtheirus salmonis</name>
    <name type="common">Salmon louse</name>
    <name type="synonym">Caligus salmonis</name>
    <dbReference type="NCBI Taxonomy" id="72036"/>
    <lineage>
        <taxon>Eukaryota</taxon>
        <taxon>Metazoa</taxon>
        <taxon>Ecdysozoa</taxon>
        <taxon>Arthropoda</taxon>
        <taxon>Crustacea</taxon>
        <taxon>Multicrustacea</taxon>
        <taxon>Hexanauplia</taxon>
        <taxon>Copepoda</taxon>
        <taxon>Siphonostomatoida</taxon>
        <taxon>Caligidae</taxon>
        <taxon>Lepeophtheirus</taxon>
    </lineage>
</organism>
<dbReference type="AlphaFoldDB" id="A0A0K2VBE8"/>
<name>A0A0K2VBE8_LEPSM</name>
<evidence type="ECO:0000313" key="1">
    <source>
        <dbReference type="EMBL" id="CDW47625.1"/>
    </source>
</evidence>
<dbReference type="EMBL" id="HACA01030264">
    <property type="protein sequence ID" value="CDW47625.1"/>
    <property type="molecule type" value="Transcribed_RNA"/>
</dbReference>